<evidence type="ECO:0000313" key="2">
    <source>
        <dbReference type="EMBL" id="PHZ09527.1"/>
    </source>
</evidence>
<dbReference type="AlphaFoldDB" id="A0A2G4SL61"/>
<feature type="region of interest" description="Disordered" evidence="1">
    <location>
        <begin position="1"/>
        <end position="61"/>
    </location>
</feature>
<evidence type="ECO:0000256" key="1">
    <source>
        <dbReference type="SAM" id="MobiDB-lite"/>
    </source>
</evidence>
<sequence>MTEENSDDDFQSTITRKRKGRKPTPVNSSQKQMKKGKEKSSSSSSTAIVESKSSDDAPLTKPTAATAKYNTVSDSNNSSANANIVKKCAIAVKATVKPIWKPNYTQALHELELEEDFNFDLSDYIRKEFFVEIFLSPIVRNNISGRLLGKTANYRSLVSKHKESYCLSASYTPIVLVNAQQIALYECTKVQTAYLNNIKAHFGNRLRAILNKVCKTKELAADLRKDLKKKNVDKRAVNKALREEVYGPCNQNKTAPKMDNKFQNWGSVVNTNNKAFKDQGMNISLCFQDTIETDGVGASIIKQNTTINRKMAQPKTKYKESEDVARYMESLIQEELNEAKSMCVLMDSERRDLLHCMETSTAQNKQVMVYTKMTRTKVSSHYRILQKKTKPASVKSSEAKLAKTKSSSVKIEEYETYIKTRASVEKPICTLDICSLARIRGYFPQPNESTGIDMHATYLELMIKQRHISERLDNGGKAKLLGIVAKMSKESSDQDSLKQQASQILEKLQVLPFRKMKFSSKLYYDQDDLMLVKKLKQKFGSDAVLVLGNWPAPDTKYQELTRNKGLIQMLKEDGSVVFLIDEFRTSSFCPLCEGRLENFKTLRNPRPYKKKTRPTVLCHGLQRYWAIRCIFSGCLEQLKPKLWNRDLAAVLNFKKILTC</sequence>
<name>A0A2G4SL61_RHIZD</name>
<dbReference type="EMBL" id="KZ303858">
    <property type="protein sequence ID" value="PHZ09527.1"/>
    <property type="molecule type" value="Genomic_DNA"/>
</dbReference>
<feature type="compositionally biased region" description="Acidic residues" evidence="1">
    <location>
        <begin position="1"/>
        <end position="10"/>
    </location>
</feature>
<keyword evidence="3" id="KW-1185">Reference proteome</keyword>
<dbReference type="Proteomes" id="UP000242254">
    <property type="component" value="Unassembled WGS sequence"/>
</dbReference>
<dbReference type="GeneID" id="35440417"/>
<gene>
    <name evidence="2" type="ORF">RHIMIDRAFT_240649</name>
</gene>
<evidence type="ECO:0000313" key="3">
    <source>
        <dbReference type="Proteomes" id="UP000242254"/>
    </source>
</evidence>
<reference evidence="2 3" key="1">
    <citation type="journal article" date="2016" name="Proc. Natl. Acad. Sci. U.S.A.">
        <title>Lipid metabolic changes in an early divergent fungus govern the establishment of a mutualistic symbiosis with endobacteria.</title>
        <authorList>
            <person name="Lastovetsky O.A."/>
            <person name="Gaspar M.L."/>
            <person name="Mondo S.J."/>
            <person name="LaButti K.M."/>
            <person name="Sandor L."/>
            <person name="Grigoriev I.V."/>
            <person name="Henry S.A."/>
            <person name="Pawlowska T.E."/>
        </authorList>
    </citation>
    <scope>NUCLEOTIDE SEQUENCE [LARGE SCALE GENOMIC DNA]</scope>
    <source>
        <strain evidence="2 3">ATCC 52813</strain>
    </source>
</reference>
<feature type="compositionally biased region" description="Low complexity" evidence="1">
    <location>
        <begin position="41"/>
        <end position="61"/>
    </location>
</feature>
<protein>
    <submittedName>
        <fullName evidence="2">Uncharacterized protein</fullName>
    </submittedName>
</protein>
<proteinExistence type="predicted"/>
<dbReference type="RefSeq" id="XP_023463235.1">
    <property type="nucleotide sequence ID" value="XM_023609427.1"/>
</dbReference>
<organism evidence="2 3">
    <name type="scientific">Rhizopus microsporus ATCC 52813</name>
    <dbReference type="NCBI Taxonomy" id="1340429"/>
    <lineage>
        <taxon>Eukaryota</taxon>
        <taxon>Fungi</taxon>
        <taxon>Fungi incertae sedis</taxon>
        <taxon>Mucoromycota</taxon>
        <taxon>Mucoromycotina</taxon>
        <taxon>Mucoromycetes</taxon>
        <taxon>Mucorales</taxon>
        <taxon>Mucorineae</taxon>
        <taxon>Rhizopodaceae</taxon>
        <taxon>Rhizopus</taxon>
    </lineage>
</organism>
<accession>A0A2G4SL61</accession>